<name>A0A9N9XSP3_PHYSR</name>
<feature type="transmembrane region" description="Helical" evidence="1">
    <location>
        <begin position="66"/>
        <end position="91"/>
    </location>
</feature>
<protein>
    <submittedName>
        <fullName evidence="2">Uncharacterized protein</fullName>
    </submittedName>
</protein>
<reference evidence="2" key="1">
    <citation type="submission" date="2022-01" db="EMBL/GenBank/DDBJ databases">
        <authorList>
            <person name="King R."/>
        </authorList>
    </citation>
    <scope>NUCLEOTIDE SEQUENCE</scope>
</reference>
<dbReference type="AlphaFoldDB" id="A0A9N9XSP3"/>
<evidence type="ECO:0000313" key="2">
    <source>
        <dbReference type="EMBL" id="CAG9864607.1"/>
    </source>
</evidence>
<gene>
    <name evidence="2" type="ORF">PHYEVI_LOCUS10859</name>
</gene>
<keyword evidence="1" id="KW-1133">Transmembrane helix</keyword>
<feature type="transmembrane region" description="Helical" evidence="1">
    <location>
        <begin position="12"/>
        <end position="29"/>
    </location>
</feature>
<evidence type="ECO:0000256" key="1">
    <source>
        <dbReference type="SAM" id="Phobius"/>
    </source>
</evidence>
<accession>A0A9N9XSP3</accession>
<feature type="transmembrane region" description="Helical" evidence="1">
    <location>
        <begin position="41"/>
        <end position="60"/>
    </location>
</feature>
<proteinExistence type="predicted"/>
<sequence>MANAGYFGEKGGIMKIVEILLAISIIAIMESTFSGFGCKIYMALVGLIVSLIILLVNILVEPDWPWHCWILIIVGIFCLIDGFFDMIDMIINTYYFYRNIDEVFFIIAFILKIILGVVYVFDGLLTRGGGE</sequence>
<dbReference type="EMBL" id="OU900101">
    <property type="protein sequence ID" value="CAG9864607.1"/>
    <property type="molecule type" value="Genomic_DNA"/>
</dbReference>
<organism evidence="2 3">
    <name type="scientific">Phyllotreta striolata</name>
    <name type="common">Striped flea beetle</name>
    <name type="synonym">Crioceris striolata</name>
    <dbReference type="NCBI Taxonomy" id="444603"/>
    <lineage>
        <taxon>Eukaryota</taxon>
        <taxon>Metazoa</taxon>
        <taxon>Ecdysozoa</taxon>
        <taxon>Arthropoda</taxon>
        <taxon>Hexapoda</taxon>
        <taxon>Insecta</taxon>
        <taxon>Pterygota</taxon>
        <taxon>Neoptera</taxon>
        <taxon>Endopterygota</taxon>
        <taxon>Coleoptera</taxon>
        <taxon>Polyphaga</taxon>
        <taxon>Cucujiformia</taxon>
        <taxon>Chrysomeloidea</taxon>
        <taxon>Chrysomelidae</taxon>
        <taxon>Galerucinae</taxon>
        <taxon>Alticini</taxon>
        <taxon>Phyllotreta</taxon>
    </lineage>
</organism>
<dbReference type="Proteomes" id="UP001153712">
    <property type="component" value="Chromosome 8"/>
</dbReference>
<evidence type="ECO:0000313" key="3">
    <source>
        <dbReference type="Proteomes" id="UP001153712"/>
    </source>
</evidence>
<keyword evidence="3" id="KW-1185">Reference proteome</keyword>
<feature type="transmembrane region" description="Helical" evidence="1">
    <location>
        <begin position="103"/>
        <end position="121"/>
    </location>
</feature>
<keyword evidence="1" id="KW-0472">Membrane</keyword>
<keyword evidence="1" id="KW-0812">Transmembrane</keyword>